<evidence type="ECO:0000256" key="1">
    <source>
        <dbReference type="ARBA" id="ARBA00004479"/>
    </source>
</evidence>
<gene>
    <name evidence="11" type="ORF">DSTB1V02_LOCUS606</name>
</gene>
<feature type="domain" description="TMEM131L fifth Ig-like" evidence="10">
    <location>
        <begin position="1040"/>
        <end position="1103"/>
    </location>
</feature>
<keyword evidence="12" id="KW-1185">Reference proteome</keyword>
<feature type="region of interest" description="Disordered" evidence="7">
    <location>
        <begin position="1527"/>
        <end position="1553"/>
    </location>
</feature>
<feature type="compositionally biased region" description="Low complexity" evidence="7">
    <location>
        <begin position="1317"/>
        <end position="1326"/>
    </location>
</feature>
<comment type="similarity">
    <text evidence="2">Belongs to the TMEM131 family.</text>
</comment>
<reference evidence="11" key="1">
    <citation type="submission" date="2020-11" db="EMBL/GenBank/DDBJ databases">
        <authorList>
            <person name="Tran Van P."/>
        </authorList>
    </citation>
    <scope>NUCLEOTIDE SEQUENCE</scope>
</reference>
<comment type="subcellular location">
    <subcellularLocation>
        <location evidence="1">Membrane</location>
        <topology evidence="1">Single-pass type I membrane protein</topology>
    </subcellularLocation>
</comment>
<protein>
    <recommendedName>
        <fullName evidence="13">Transmembrane protein 131</fullName>
    </recommendedName>
</protein>
<name>A0A7R8X112_9CRUS</name>
<feature type="compositionally biased region" description="Basic residues" evidence="7">
    <location>
        <begin position="1302"/>
        <end position="1312"/>
    </location>
</feature>
<evidence type="ECO:0000259" key="9">
    <source>
        <dbReference type="Pfam" id="PF24499"/>
    </source>
</evidence>
<feature type="compositionally biased region" description="Basic residues" evidence="7">
    <location>
        <begin position="1369"/>
        <end position="1382"/>
    </location>
</feature>
<evidence type="ECO:0000256" key="3">
    <source>
        <dbReference type="ARBA" id="ARBA00022692"/>
    </source>
</evidence>
<feature type="domain" description="Transmembrane protein 131-like N-terminal" evidence="8">
    <location>
        <begin position="13"/>
        <end position="115"/>
    </location>
</feature>
<dbReference type="OrthoDB" id="168404at2759"/>
<evidence type="ECO:0000256" key="5">
    <source>
        <dbReference type="ARBA" id="ARBA00022989"/>
    </source>
</evidence>
<accession>A0A7R8X112</accession>
<evidence type="ECO:0000256" key="7">
    <source>
        <dbReference type="SAM" id="MobiDB-lite"/>
    </source>
</evidence>
<proteinExistence type="inferred from homology"/>
<dbReference type="InterPro" id="IPR055437">
    <property type="entry name" value="TMEM131L_Ig_5"/>
</dbReference>
<dbReference type="InterPro" id="IPR055436">
    <property type="entry name" value="Ig_TMEM131L_4"/>
</dbReference>
<keyword evidence="4" id="KW-0732">Signal</keyword>
<evidence type="ECO:0008006" key="13">
    <source>
        <dbReference type="Google" id="ProtNLM"/>
    </source>
</evidence>
<feature type="non-terminal residue" evidence="11">
    <location>
        <position position="1"/>
    </location>
</feature>
<dbReference type="Pfam" id="PF24501">
    <property type="entry name" value="Ig_TMEM131L_5"/>
    <property type="match status" value="1"/>
</dbReference>
<dbReference type="InterPro" id="IPR013783">
    <property type="entry name" value="Ig-like_fold"/>
</dbReference>
<evidence type="ECO:0000256" key="6">
    <source>
        <dbReference type="ARBA" id="ARBA00023136"/>
    </source>
</evidence>
<sequence>QPDEVDPHIYKLKFLPPVLDFGSQLVGVPRVLEVMVINEEVDSIVDLESISSSTIHFHYSFFLDKVDAACTKVEPEIVMGRSTDRELEGGKNTSFKVVFMAQEEGPVKSHLHIHTSFGTYKYHVMGRGVGSLEHVKKISFNYSFPPVTNMYIGDFQLELDDEEGELDLGLQDGSIFEVPIFENSPVKRAMFLVTEENQSITFVRVKINGSHMEGSEQMLADVEVLTEPGMYSAAQVLHLGLVRSDDSPKVLSIGIINSAQKPITIQNVFVTPVAEGIKVDFEPVRFPPDPNRAHQVANITFDPKRIGKDDGVQEGKIVLKAKNNQLKVVLPYQMEVLHGELGVNASLLQFHTRGGDNDLTPRKISVRNGFRVPIMVIDATLATDLLCLFSKQYKIGEAVIQMAMMKHRSHEENYAVIGRIAPYKSCWAENRIMLSDILRKQSLDGVRAKILEPGGESEMFELSLIDKKADIQLQSHISLWTNASEFRIPIVCYNGRIRVLLPSIRQSVGLDFGTKGLNELWDLLFAVQNENPVPIRIRGWGSNMTRSFVELLGTDSGDVTPYFGKKDLSRLPRSVMQDPIRPSYVKPTVFRWFSSFREAAEKDEESSFLYQPHSSRPRSTQTPELVETVRELLIIAPGYFVLFRLGVRTPTEEGMHYGKVFVHTVYEEMDVPFRLRTALGTLSFIPTSLDFPDAFPGKISRTEVHVYSSFHHPLRLARVSPIPADPRLSFHAASPLGDNGNPPPIVLYPESVTHIGTLVLDLVWKNWRPSCILKIQTAQDDLQLLKDLNDIYSMQKRNCSCNVSLQLDTNEVKGFQFWAKVELKRPRLGPLSISLPLTQVGNVSVATAKISNPSHHPVLVQAATLPFYPPSVELRDLRAARSIRRDQSNRFGETVDMEEGSFSLVEAERGDECCNQSQLFSLEPNGSASLNIIFFPSKPGRHLSLLFLRNNLTGLDLILLEGEGSKGELKFGNRRTNHPSPFLFDISDRHLKDCHSELTQMIFLLAIELVGMGSHVLAGKKPSPHTYQEFTLKRSFSFRNTGDIPVHIHGWRIGGYPCEGYGFRVVQCSGFHLSPNESRSIEIVFSPDFTLSRVQQTLTILSSLDPNGEAGRHRYQLLATVAPGMLLECAATIPRPPWETLLYYTMAAALGFFFSCTLVAGYLEADGILRNTFVNVATIAPTPSVESSRKMVQVFDLKAIAKERIPRLEPESSARESKAGSNKNWTAGRECRRRIRRLGNDDMHGIDLAIPTSIEKEFLVAAPPLPPLLPPDEEGSEASREEEAKKTEDKSDKSKELERTKTGGRSRKKKKKKDCESLSTLTTESSAMEDDSDSSRKRERIIREQLEEEALKRRKEEKRRTVGELSLKGGHRLCRAGKQKARRRDDEESWDTPSPAKSPSPSPRSSPRPSFDFPGTEERVRPALLVPSVNGIPTHLMNLEHGESVGRGVDRRRKTRTCELAPGAPRPPRSGPGPTSWDAPCLLPPEMENLEESAAQTEGFVRSVSQPISLLPSPLVVAFERGKAKGAKDVDGKRGDLGAIGGERKTASPTSTTVMSPDAWIESISTQYADSFFSSSPPLFPRVRFFPVFLFAFL</sequence>
<feature type="compositionally biased region" description="Basic and acidic residues" evidence="7">
    <location>
        <begin position="1207"/>
        <end position="1218"/>
    </location>
</feature>
<feature type="compositionally biased region" description="Basic and acidic residues" evidence="7">
    <location>
        <begin position="1277"/>
        <end position="1301"/>
    </location>
</feature>
<feature type="compositionally biased region" description="Pro residues" evidence="7">
    <location>
        <begin position="1396"/>
        <end position="1406"/>
    </location>
</feature>
<evidence type="ECO:0000259" key="8">
    <source>
        <dbReference type="Pfam" id="PF12371"/>
    </source>
</evidence>
<dbReference type="GO" id="GO:0016020">
    <property type="term" value="C:membrane"/>
    <property type="evidence" value="ECO:0007669"/>
    <property type="project" value="UniProtKB-SubCell"/>
</dbReference>
<dbReference type="EMBL" id="LR899560">
    <property type="protein sequence ID" value="CAD7240586.1"/>
    <property type="molecule type" value="Genomic_DNA"/>
</dbReference>
<keyword evidence="3" id="KW-0812">Transmembrane</keyword>
<keyword evidence="6" id="KW-0472">Membrane</keyword>
<dbReference type="InterPro" id="IPR039877">
    <property type="entry name" value="TMEM131-like"/>
</dbReference>
<keyword evidence="5" id="KW-1133">Transmembrane helix</keyword>
<evidence type="ECO:0000313" key="12">
    <source>
        <dbReference type="Proteomes" id="UP000677054"/>
    </source>
</evidence>
<dbReference type="Proteomes" id="UP000677054">
    <property type="component" value="Unassembled WGS sequence"/>
</dbReference>
<dbReference type="InterPro" id="IPR022113">
    <property type="entry name" value="TMEM131L_N"/>
</dbReference>
<feature type="region of interest" description="Disordered" evidence="7">
    <location>
        <begin position="1263"/>
        <end position="1419"/>
    </location>
</feature>
<organism evidence="11">
    <name type="scientific">Darwinula stevensoni</name>
    <dbReference type="NCBI Taxonomy" id="69355"/>
    <lineage>
        <taxon>Eukaryota</taxon>
        <taxon>Metazoa</taxon>
        <taxon>Ecdysozoa</taxon>
        <taxon>Arthropoda</taxon>
        <taxon>Crustacea</taxon>
        <taxon>Oligostraca</taxon>
        <taxon>Ostracoda</taxon>
        <taxon>Podocopa</taxon>
        <taxon>Podocopida</taxon>
        <taxon>Darwinulocopina</taxon>
        <taxon>Darwinuloidea</taxon>
        <taxon>Darwinulidae</taxon>
        <taxon>Darwinula</taxon>
    </lineage>
</organism>
<feature type="non-terminal residue" evidence="11">
    <location>
        <position position="1594"/>
    </location>
</feature>
<evidence type="ECO:0000256" key="2">
    <source>
        <dbReference type="ARBA" id="ARBA00006682"/>
    </source>
</evidence>
<dbReference type="PANTHER" id="PTHR22050">
    <property type="entry name" value="RW1 PROTEIN HOMOLOG"/>
    <property type="match status" value="1"/>
</dbReference>
<feature type="compositionally biased region" description="Basic and acidic residues" evidence="7">
    <location>
        <begin position="1333"/>
        <end position="1351"/>
    </location>
</feature>
<dbReference type="PANTHER" id="PTHR22050:SF0">
    <property type="entry name" value="TRANSMEMBRANE PROTEIN 131 HOMOLOG"/>
    <property type="match status" value="1"/>
</dbReference>
<evidence type="ECO:0000259" key="10">
    <source>
        <dbReference type="Pfam" id="PF24501"/>
    </source>
</evidence>
<feature type="region of interest" description="Disordered" evidence="7">
    <location>
        <begin position="1207"/>
        <end position="1226"/>
    </location>
</feature>
<feature type="compositionally biased region" description="Basic and acidic residues" evidence="7">
    <location>
        <begin position="1527"/>
        <end position="1546"/>
    </location>
</feature>
<dbReference type="Gene3D" id="2.60.40.10">
    <property type="entry name" value="Immunoglobulins"/>
    <property type="match status" value="1"/>
</dbReference>
<dbReference type="Pfam" id="PF12371">
    <property type="entry name" value="TMEM131_like_N"/>
    <property type="match status" value="1"/>
</dbReference>
<evidence type="ECO:0000313" key="11">
    <source>
        <dbReference type="EMBL" id="CAD7240586.1"/>
    </source>
</evidence>
<dbReference type="Pfam" id="PF24499">
    <property type="entry name" value="Ig_TMEM131L_4"/>
    <property type="match status" value="1"/>
</dbReference>
<feature type="domain" description="TMEM131L fourth Ig-like" evidence="9">
    <location>
        <begin position="834"/>
        <end position="964"/>
    </location>
</feature>
<evidence type="ECO:0000256" key="4">
    <source>
        <dbReference type="ARBA" id="ARBA00022729"/>
    </source>
</evidence>
<dbReference type="EMBL" id="CAJPEV010000043">
    <property type="protein sequence ID" value="CAG0879470.1"/>
    <property type="molecule type" value="Genomic_DNA"/>
</dbReference>